<accession>A0A2P2P368</accession>
<dbReference type="AlphaFoldDB" id="A0A2P2P368"/>
<organism evidence="2">
    <name type="scientific">Rhizophora mucronata</name>
    <name type="common">Asiatic mangrove</name>
    <dbReference type="NCBI Taxonomy" id="61149"/>
    <lineage>
        <taxon>Eukaryota</taxon>
        <taxon>Viridiplantae</taxon>
        <taxon>Streptophyta</taxon>
        <taxon>Embryophyta</taxon>
        <taxon>Tracheophyta</taxon>
        <taxon>Spermatophyta</taxon>
        <taxon>Magnoliopsida</taxon>
        <taxon>eudicotyledons</taxon>
        <taxon>Gunneridae</taxon>
        <taxon>Pentapetalae</taxon>
        <taxon>rosids</taxon>
        <taxon>fabids</taxon>
        <taxon>Malpighiales</taxon>
        <taxon>Rhizophoraceae</taxon>
        <taxon>Rhizophora</taxon>
    </lineage>
</organism>
<proteinExistence type="predicted"/>
<feature type="transmembrane region" description="Helical" evidence="1">
    <location>
        <begin position="33"/>
        <end position="57"/>
    </location>
</feature>
<reference evidence="2" key="1">
    <citation type="submission" date="2018-02" db="EMBL/GenBank/DDBJ databases">
        <title>Rhizophora mucronata_Transcriptome.</title>
        <authorList>
            <person name="Meera S.P."/>
            <person name="Sreeshan A."/>
            <person name="Augustine A."/>
        </authorList>
    </citation>
    <scope>NUCLEOTIDE SEQUENCE</scope>
    <source>
        <tissue evidence="2">Leaf</tissue>
    </source>
</reference>
<keyword evidence="1" id="KW-0472">Membrane</keyword>
<sequence length="89" mass="9960">MLLFHKCPWVQSSLLRIINLGSLPTAILPLDSLTILISLTNIVLGFISIPNLFLLAIKLLFGWSELISQLGRSPISSFPRRGNLYWLIA</sequence>
<evidence type="ECO:0000256" key="1">
    <source>
        <dbReference type="SAM" id="Phobius"/>
    </source>
</evidence>
<name>A0A2P2P368_RHIMU</name>
<protein>
    <submittedName>
        <fullName evidence="2">Uncharacterized protein</fullName>
    </submittedName>
</protein>
<dbReference type="EMBL" id="GGEC01068710">
    <property type="protein sequence ID" value="MBX49194.1"/>
    <property type="molecule type" value="Transcribed_RNA"/>
</dbReference>
<evidence type="ECO:0000313" key="2">
    <source>
        <dbReference type="EMBL" id="MBX49194.1"/>
    </source>
</evidence>
<keyword evidence="1" id="KW-1133">Transmembrane helix</keyword>
<keyword evidence="1" id="KW-0812">Transmembrane</keyword>